<feature type="transmembrane region" description="Helical" evidence="1">
    <location>
        <begin position="180"/>
        <end position="199"/>
    </location>
</feature>
<dbReference type="Proteomes" id="UP001172155">
    <property type="component" value="Unassembled WGS sequence"/>
</dbReference>
<evidence type="ECO:0000313" key="3">
    <source>
        <dbReference type="Proteomes" id="UP001172155"/>
    </source>
</evidence>
<comment type="caution">
    <text evidence="2">The sequence shown here is derived from an EMBL/GenBank/DDBJ whole genome shotgun (WGS) entry which is preliminary data.</text>
</comment>
<proteinExistence type="predicted"/>
<reference evidence="2" key="1">
    <citation type="submission" date="2023-06" db="EMBL/GenBank/DDBJ databases">
        <title>Genome-scale phylogeny and comparative genomics of the fungal order Sordariales.</title>
        <authorList>
            <consortium name="Lawrence Berkeley National Laboratory"/>
            <person name="Hensen N."/>
            <person name="Bonometti L."/>
            <person name="Westerberg I."/>
            <person name="Brannstrom I.O."/>
            <person name="Guillou S."/>
            <person name="Cros-Aarteil S."/>
            <person name="Calhoun S."/>
            <person name="Haridas S."/>
            <person name="Kuo A."/>
            <person name="Mondo S."/>
            <person name="Pangilinan J."/>
            <person name="Riley R."/>
            <person name="LaButti K."/>
            <person name="Andreopoulos B."/>
            <person name="Lipzen A."/>
            <person name="Chen C."/>
            <person name="Yanf M."/>
            <person name="Daum C."/>
            <person name="Ng V."/>
            <person name="Clum A."/>
            <person name="Steindorff A."/>
            <person name="Ohm R."/>
            <person name="Martin F."/>
            <person name="Silar P."/>
            <person name="Natvig D."/>
            <person name="Lalanne C."/>
            <person name="Gautier V."/>
            <person name="Ament-velasquez S.L."/>
            <person name="Kruys A."/>
            <person name="Hutchinson M.I."/>
            <person name="Powell A.J."/>
            <person name="Barry K."/>
            <person name="Miller A.N."/>
            <person name="Grigoriev I.V."/>
            <person name="Debuchy R."/>
            <person name="Gladieux P."/>
            <person name="Thoren M.H."/>
            <person name="Johannesson H."/>
        </authorList>
    </citation>
    <scope>NUCLEOTIDE SEQUENCE</scope>
    <source>
        <strain evidence="2">SMH3187-1</strain>
    </source>
</reference>
<name>A0AA40BTG4_9PEZI</name>
<keyword evidence="1" id="KW-0472">Membrane</keyword>
<organism evidence="2 3">
    <name type="scientific">Schizothecium vesticola</name>
    <dbReference type="NCBI Taxonomy" id="314040"/>
    <lineage>
        <taxon>Eukaryota</taxon>
        <taxon>Fungi</taxon>
        <taxon>Dikarya</taxon>
        <taxon>Ascomycota</taxon>
        <taxon>Pezizomycotina</taxon>
        <taxon>Sordariomycetes</taxon>
        <taxon>Sordariomycetidae</taxon>
        <taxon>Sordariales</taxon>
        <taxon>Schizotheciaceae</taxon>
        <taxon>Schizothecium</taxon>
    </lineage>
</organism>
<dbReference type="EMBL" id="JAUKUD010000006">
    <property type="protein sequence ID" value="KAK0740087.1"/>
    <property type="molecule type" value="Genomic_DNA"/>
</dbReference>
<evidence type="ECO:0000313" key="2">
    <source>
        <dbReference type="EMBL" id="KAK0740087.1"/>
    </source>
</evidence>
<keyword evidence="3" id="KW-1185">Reference proteome</keyword>
<feature type="transmembrane region" description="Helical" evidence="1">
    <location>
        <begin position="137"/>
        <end position="160"/>
    </location>
</feature>
<feature type="transmembrane region" description="Helical" evidence="1">
    <location>
        <begin position="308"/>
        <end position="328"/>
    </location>
</feature>
<accession>A0AA40BTG4</accession>
<keyword evidence="1" id="KW-0812">Transmembrane</keyword>
<protein>
    <submittedName>
        <fullName evidence="2">Uncharacterized protein</fullName>
    </submittedName>
</protein>
<feature type="transmembrane region" description="Helical" evidence="1">
    <location>
        <begin position="340"/>
        <end position="361"/>
    </location>
</feature>
<feature type="transmembrane region" description="Helical" evidence="1">
    <location>
        <begin position="417"/>
        <end position="436"/>
    </location>
</feature>
<dbReference type="AlphaFoldDB" id="A0AA40BTG4"/>
<sequence>MPPPAAPGWLQLQPTSGTRRDLFNFPHHERHRAQVPSPPIHIAAMDFFHPLSPRRIIIISSGGGSSKPAPPSAFSLAPKRPAGQVDSRPQFNLYLGVNTGPYQRNSTSVILPPIPIEWIIAPYNVTAGQCPTRAANLGLFAITNLIVFALIIILGCRPLVRFLTGGLLGQPNRWSKYWTWLFSFGLQVGSNAIVSYLIVSTPGYEHLSMLNVFALYSSRPRINQIWTGLLRTIIGPIRITDKFAIKEKPISSAEPPRRKKGSLPRRAYNWATGNWTPGQEWSAPSYGYDWSDPSREWIYTDSYISTSIAELCLQLISAVFIGVTWSRFPNEPIREHMENYYNYMLAAPAMAFIGWGLVPIWRGRLRDVCRDRFGVCWEIVLVCCFLGFCGFFTYGVAWRFWAEFLLLPGSLWCPPKFVQLAAVWSSFSGMSALFGASM</sequence>
<keyword evidence="1" id="KW-1133">Transmembrane helix</keyword>
<gene>
    <name evidence="2" type="ORF">B0T18DRAFT_448814</name>
</gene>
<feature type="transmembrane region" description="Helical" evidence="1">
    <location>
        <begin position="373"/>
        <end position="397"/>
    </location>
</feature>
<evidence type="ECO:0000256" key="1">
    <source>
        <dbReference type="SAM" id="Phobius"/>
    </source>
</evidence>